<evidence type="ECO:0000256" key="2">
    <source>
        <dbReference type="ARBA" id="ARBA00023015"/>
    </source>
</evidence>
<keyword evidence="6" id="KW-0175">Coiled coil</keyword>
<dbReference type="InterPro" id="IPR036879">
    <property type="entry name" value="TF_MADSbox_sf"/>
</dbReference>
<evidence type="ECO:0000256" key="4">
    <source>
        <dbReference type="ARBA" id="ARBA00023163"/>
    </source>
</evidence>
<name>A0ABD3JBV4_EUCGL</name>
<accession>A0ABD3JBV4</accession>
<keyword evidence="3" id="KW-0238">DNA-binding</keyword>
<dbReference type="GO" id="GO:0005634">
    <property type="term" value="C:nucleus"/>
    <property type="evidence" value="ECO:0007669"/>
    <property type="project" value="UniProtKB-SubCell"/>
</dbReference>
<comment type="subcellular location">
    <subcellularLocation>
        <location evidence="1">Nucleus</location>
    </subcellularLocation>
</comment>
<dbReference type="PANTHER" id="PTHR11945:SF776">
    <property type="entry name" value="AGAMOUS-LIKE 50-RELATED"/>
    <property type="match status" value="1"/>
</dbReference>
<dbReference type="PRINTS" id="PR00404">
    <property type="entry name" value="MADSDOMAIN"/>
</dbReference>
<keyword evidence="9" id="KW-1185">Reference proteome</keyword>
<dbReference type="EMBL" id="JBJKBG010000009">
    <property type="protein sequence ID" value="KAL3721905.1"/>
    <property type="molecule type" value="Genomic_DNA"/>
</dbReference>
<evidence type="ECO:0000256" key="5">
    <source>
        <dbReference type="ARBA" id="ARBA00023242"/>
    </source>
</evidence>
<evidence type="ECO:0000313" key="8">
    <source>
        <dbReference type="EMBL" id="KAL3721905.1"/>
    </source>
</evidence>
<dbReference type="Proteomes" id="UP001634007">
    <property type="component" value="Unassembled WGS sequence"/>
</dbReference>
<comment type="caution">
    <text evidence="8">The sequence shown here is derived from an EMBL/GenBank/DDBJ whole genome shotgun (WGS) entry which is preliminary data.</text>
</comment>
<sequence length="190" mass="21214">MKGKTTGAKRMIEGVDAQRVAFSKRRPGLFKKASELCTLCATEMAIILFSPSGKPFSFGHPSVDAVLDRFEHPQTVCPTVTQAQTNGDQTLVELNRQYADVLERLEAEKKRAKELQHIKPLEIENLSFEQLMVLKKALADLKEKVDKKRMEPLALEASTSTPCERAIDASVISQFDGKHFDPREANVGEE</sequence>
<reference evidence="8 9" key="1">
    <citation type="submission" date="2024-11" db="EMBL/GenBank/DDBJ databases">
        <title>Chromosome-level genome assembly of Eucalyptus globulus Labill. provides insights into its genome evolution.</title>
        <authorList>
            <person name="Li X."/>
        </authorList>
    </citation>
    <scope>NUCLEOTIDE SEQUENCE [LARGE SCALE GENOMIC DNA]</scope>
    <source>
        <strain evidence="8">CL2024</strain>
        <tissue evidence="8">Fresh tender leaves</tissue>
    </source>
</reference>
<dbReference type="GO" id="GO:0003677">
    <property type="term" value="F:DNA binding"/>
    <property type="evidence" value="ECO:0007669"/>
    <property type="project" value="UniProtKB-KW"/>
</dbReference>
<keyword evidence="4" id="KW-0804">Transcription</keyword>
<dbReference type="InterPro" id="IPR002100">
    <property type="entry name" value="TF_MADSbox"/>
</dbReference>
<evidence type="ECO:0000256" key="6">
    <source>
        <dbReference type="SAM" id="Coils"/>
    </source>
</evidence>
<dbReference type="PROSITE" id="PS50066">
    <property type="entry name" value="MADS_BOX_2"/>
    <property type="match status" value="1"/>
</dbReference>
<organism evidence="8 9">
    <name type="scientific">Eucalyptus globulus</name>
    <name type="common">Tasmanian blue gum</name>
    <dbReference type="NCBI Taxonomy" id="34317"/>
    <lineage>
        <taxon>Eukaryota</taxon>
        <taxon>Viridiplantae</taxon>
        <taxon>Streptophyta</taxon>
        <taxon>Embryophyta</taxon>
        <taxon>Tracheophyta</taxon>
        <taxon>Spermatophyta</taxon>
        <taxon>Magnoliopsida</taxon>
        <taxon>eudicotyledons</taxon>
        <taxon>Gunneridae</taxon>
        <taxon>Pentapetalae</taxon>
        <taxon>rosids</taxon>
        <taxon>malvids</taxon>
        <taxon>Myrtales</taxon>
        <taxon>Myrtaceae</taxon>
        <taxon>Myrtoideae</taxon>
        <taxon>Eucalypteae</taxon>
        <taxon>Eucalyptus</taxon>
    </lineage>
</organism>
<gene>
    <name evidence="8" type="ORF">ACJRO7_034278</name>
</gene>
<evidence type="ECO:0000259" key="7">
    <source>
        <dbReference type="PROSITE" id="PS50066"/>
    </source>
</evidence>
<dbReference type="SUPFAM" id="SSF55455">
    <property type="entry name" value="SRF-like"/>
    <property type="match status" value="1"/>
</dbReference>
<evidence type="ECO:0000256" key="3">
    <source>
        <dbReference type="ARBA" id="ARBA00023125"/>
    </source>
</evidence>
<dbReference type="AlphaFoldDB" id="A0ABD3JBV4"/>
<protein>
    <recommendedName>
        <fullName evidence="7">MADS-box domain-containing protein</fullName>
    </recommendedName>
</protein>
<proteinExistence type="predicted"/>
<dbReference type="Pfam" id="PF00319">
    <property type="entry name" value="SRF-TF"/>
    <property type="match status" value="1"/>
</dbReference>
<keyword evidence="2" id="KW-0805">Transcription regulation</keyword>
<keyword evidence="5" id="KW-0539">Nucleus</keyword>
<evidence type="ECO:0000313" key="9">
    <source>
        <dbReference type="Proteomes" id="UP001634007"/>
    </source>
</evidence>
<dbReference type="PANTHER" id="PTHR11945">
    <property type="entry name" value="MADS BOX PROTEIN"/>
    <property type="match status" value="1"/>
</dbReference>
<evidence type="ECO:0000256" key="1">
    <source>
        <dbReference type="ARBA" id="ARBA00004123"/>
    </source>
</evidence>
<feature type="domain" description="MADS-box" evidence="7">
    <location>
        <begin position="2"/>
        <end position="62"/>
    </location>
</feature>
<dbReference type="SMART" id="SM00432">
    <property type="entry name" value="MADS"/>
    <property type="match status" value="1"/>
</dbReference>
<dbReference type="FunFam" id="3.40.1810.10:FF:000006">
    <property type="entry name" value="Agamous-like MADS-box protein AGL62"/>
    <property type="match status" value="1"/>
</dbReference>
<dbReference type="Gene3D" id="3.40.1810.10">
    <property type="entry name" value="Transcription factor, MADS-box"/>
    <property type="match status" value="1"/>
</dbReference>
<feature type="coiled-coil region" evidence="6">
    <location>
        <begin position="91"/>
        <end position="151"/>
    </location>
</feature>